<reference evidence="8" key="1">
    <citation type="submission" date="2020-09" db="EMBL/GenBank/DDBJ databases">
        <title>Bacillus faecalis sp. nov., a moderately halophilic bacterium isolated from cow faeces.</title>
        <authorList>
            <person name="Jiang L."/>
            <person name="Lee J."/>
        </authorList>
    </citation>
    <scope>NUCLEOTIDE SEQUENCE</scope>
    <source>
        <strain evidence="8">AGMB 02131</strain>
    </source>
</reference>
<dbReference type="InterPro" id="IPR015421">
    <property type="entry name" value="PyrdxlP-dep_Trfase_major"/>
</dbReference>
<comment type="cofactor">
    <cofactor evidence="1">
        <name>pyridoxal 5'-phosphate</name>
        <dbReference type="ChEBI" id="CHEBI:597326"/>
    </cofactor>
</comment>
<evidence type="ECO:0000256" key="4">
    <source>
        <dbReference type="ARBA" id="ARBA00022898"/>
    </source>
</evidence>
<organism evidence="8 9">
    <name type="scientific">Peribacillus faecalis</name>
    <dbReference type="NCBI Taxonomy" id="2772559"/>
    <lineage>
        <taxon>Bacteria</taxon>
        <taxon>Bacillati</taxon>
        <taxon>Bacillota</taxon>
        <taxon>Bacilli</taxon>
        <taxon>Bacillales</taxon>
        <taxon>Bacillaceae</taxon>
        <taxon>Peribacillus</taxon>
    </lineage>
</organism>
<keyword evidence="9" id="KW-1185">Reference proteome</keyword>
<dbReference type="Pfam" id="PF03711">
    <property type="entry name" value="OKR_DC_1_C"/>
    <property type="match status" value="1"/>
</dbReference>
<evidence type="ECO:0000256" key="2">
    <source>
        <dbReference type="ARBA" id="ARBA00010671"/>
    </source>
</evidence>
<evidence type="ECO:0000256" key="5">
    <source>
        <dbReference type="ARBA" id="ARBA00023239"/>
    </source>
</evidence>
<comment type="similarity">
    <text evidence="2">Belongs to the Orn/Lys/Arg decarboxylase class-I family.</text>
</comment>
<dbReference type="RefSeq" id="WP_190998484.1">
    <property type="nucleotide sequence ID" value="NZ_JACXSI010000025.1"/>
</dbReference>
<dbReference type="PANTHER" id="PTHR43277">
    <property type="entry name" value="ARGININE DECARBOXYLASE"/>
    <property type="match status" value="1"/>
</dbReference>
<protein>
    <submittedName>
        <fullName evidence="8">Aminotransferase class V-fold PLP-dependent enzyme</fullName>
    </submittedName>
</protein>
<keyword evidence="3" id="KW-0210">Decarboxylase</keyword>
<gene>
    <name evidence="8" type="ORF">IEO70_11285</name>
</gene>
<dbReference type="InterPro" id="IPR052357">
    <property type="entry name" value="Orn_Lys_Arg_decarboxylase-I"/>
</dbReference>
<dbReference type="GO" id="GO:0008483">
    <property type="term" value="F:transaminase activity"/>
    <property type="evidence" value="ECO:0007669"/>
    <property type="project" value="UniProtKB-KW"/>
</dbReference>
<evidence type="ECO:0000259" key="6">
    <source>
        <dbReference type="Pfam" id="PF01276"/>
    </source>
</evidence>
<dbReference type="InterPro" id="IPR000310">
    <property type="entry name" value="Orn/Lys/Arg_deCO2ase_major_dom"/>
</dbReference>
<comment type="caution">
    <text evidence="8">The sequence shown here is derived from an EMBL/GenBank/DDBJ whole genome shotgun (WGS) entry which is preliminary data.</text>
</comment>
<keyword evidence="8" id="KW-0808">Transferase</keyword>
<dbReference type="GO" id="GO:0016831">
    <property type="term" value="F:carboxy-lyase activity"/>
    <property type="evidence" value="ECO:0007669"/>
    <property type="project" value="UniProtKB-KW"/>
</dbReference>
<evidence type="ECO:0000256" key="1">
    <source>
        <dbReference type="ARBA" id="ARBA00001933"/>
    </source>
</evidence>
<dbReference type="Proteomes" id="UP000602076">
    <property type="component" value="Unassembled WGS sequence"/>
</dbReference>
<dbReference type="InterPro" id="IPR036633">
    <property type="entry name" value="Prn/Lys/Arg_de-COase_C_sf"/>
</dbReference>
<name>A0A927D0T0_9BACI</name>
<evidence type="ECO:0000259" key="7">
    <source>
        <dbReference type="Pfam" id="PF03711"/>
    </source>
</evidence>
<dbReference type="AlphaFoldDB" id="A0A927D0T0"/>
<dbReference type="InterPro" id="IPR015424">
    <property type="entry name" value="PyrdxlP-dep_Trfase"/>
</dbReference>
<dbReference type="SUPFAM" id="SSF53383">
    <property type="entry name" value="PLP-dependent transferases"/>
    <property type="match status" value="1"/>
</dbReference>
<dbReference type="Pfam" id="PF01276">
    <property type="entry name" value="OKR_DC_1"/>
    <property type="match status" value="1"/>
</dbReference>
<evidence type="ECO:0000256" key="3">
    <source>
        <dbReference type="ARBA" id="ARBA00022793"/>
    </source>
</evidence>
<sequence length="481" mass="54399">MINRQEHAPLMEALMAFKKEKPISFHVPGHKNGRIFQEQGRDIFDHILKIDATEIEGLDDLHAPEGAIREAEQLLSDVYGTQKSYFLVNGTTCGNLAMILGNCKEGDIVLVQRNCHKSILNGLRLAKVKPIFLRNELNEEWGVAEGLSVRTVKKALSRYNGVKAIILTYPTYYGTANEIEEIIAIAHEHEVTVLVDEAHGAHFIAGTPFPKSSLTYGADYVVHSAHKTLPAMTMGSYLHVHRRVSDYHQVEMYLHMLQSSSPSYPIMASLDLARVFLGTIKKQDLNYCSVMADKFKTKLSEIEGIKVLQHDRAETDLLKLVLQTDGSFTGFQLQEMLNQHHLYSELADPKNVLFILPLLKENADYPFDEAFQIIKSSVSQLRGNGQLEEPLHIENEIEDITELKISFKEMEIRNKKIVPLKNAANCIAAETIIPYPPGIPYIMDGEMITEGKLVYLQQIIEMDVHFHGGSYLKDRQILIYE</sequence>
<accession>A0A927D0T0</accession>
<dbReference type="Gene3D" id="3.40.640.10">
    <property type="entry name" value="Type I PLP-dependent aspartate aminotransferase-like (Major domain)"/>
    <property type="match status" value="1"/>
</dbReference>
<keyword evidence="4" id="KW-0663">Pyridoxal phosphate</keyword>
<dbReference type="EMBL" id="JACXSI010000025">
    <property type="protein sequence ID" value="MBD3108944.1"/>
    <property type="molecule type" value="Genomic_DNA"/>
</dbReference>
<keyword evidence="5" id="KW-0456">Lyase</keyword>
<dbReference type="SUPFAM" id="SSF55904">
    <property type="entry name" value="Ornithine decarboxylase C-terminal domain"/>
    <property type="match status" value="1"/>
</dbReference>
<dbReference type="CDD" id="cd00615">
    <property type="entry name" value="Orn_deC_like"/>
    <property type="match status" value="1"/>
</dbReference>
<keyword evidence="8" id="KW-0032">Aminotransferase</keyword>
<proteinExistence type="inferred from homology"/>
<feature type="domain" description="Orn/Lys/Arg decarboxylase C-terminal" evidence="7">
    <location>
        <begin position="407"/>
        <end position="468"/>
    </location>
</feature>
<evidence type="ECO:0000313" key="9">
    <source>
        <dbReference type="Proteomes" id="UP000602076"/>
    </source>
</evidence>
<dbReference type="PANTHER" id="PTHR43277:SF3">
    <property type="entry name" value="DECARBOXYLASE, PUTATIVE-RELATED"/>
    <property type="match status" value="1"/>
</dbReference>
<evidence type="ECO:0000313" key="8">
    <source>
        <dbReference type="EMBL" id="MBD3108944.1"/>
    </source>
</evidence>
<feature type="domain" description="Orn/Lys/Arg decarboxylases family 1 pyridoxal-P attachment site" evidence="6">
    <location>
        <begin position="9"/>
        <end position="314"/>
    </location>
</feature>
<dbReference type="InterPro" id="IPR008286">
    <property type="entry name" value="Prn/Lys/Arg_de-COase_C"/>
</dbReference>
<dbReference type="Gene3D" id="3.90.105.10">
    <property type="entry name" value="Molybdopterin biosynthesis moea protein, domain 2"/>
    <property type="match status" value="1"/>
</dbReference>